<evidence type="ECO:0000256" key="1">
    <source>
        <dbReference type="SAM" id="MobiDB-lite"/>
    </source>
</evidence>
<feature type="compositionally biased region" description="Low complexity" evidence="1">
    <location>
        <begin position="91"/>
        <end position="120"/>
    </location>
</feature>
<organism evidence="2 3">
    <name type="scientific">Prorocentrum cordatum</name>
    <dbReference type="NCBI Taxonomy" id="2364126"/>
    <lineage>
        <taxon>Eukaryota</taxon>
        <taxon>Sar</taxon>
        <taxon>Alveolata</taxon>
        <taxon>Dinophyceae</taxon>
        <taxon>Prorocentrales</taxon>
        <taxon>Prorocentraceae</taxon>
        <taxon>Prorocentrum</taxon>
    </lineage>
</organism>
<feature type="region of interest" description="Disordered" evidence="1">
    <location>
        <begin position="26"/>
        <end position="52"/>
    </location>
</feature>
<reference evidence="2" key="1">
    <citation type="submission" date="2023-10" db="EMBL/GenBank/DDBJ databases">
        <authorList>
            <person name="Chen Y."/>
            <person name="Shah S."/>
            <person name="Dougan E. K."/>
            <person name="Thang M."/>
            <person name="Chan C."/>
        </authorList>
    </citation>
    <scope>NUCLEOTIDE SEQUENCE [LARGE SCALE GENOMIC DNA]</scope>
</reference>
<dbReference type="Proteomes" id="UP001189429">
    <property type="component" value="Unassembled WGS sequence"/>
</dbReference>
<comment type="caution">
    <text evidence="2">The sequence shown here is derived from an EMBL/GenBank/DDBJ whole genome shotgun (WGS) entry which is preliminary data.</text>
</comment>
<dbReference type="EMBL" id="CAUYUJ010011336">
    <property type="protein sequence ID" value="CAK0831579.1"/>
    <property type="molecule type" value="Genomic_DNA"/>
</dbReference>
<feature type="region of interest" description="Disordered" evidence="1">
    <location>
        <begin position="91"/>
        <end position="136"/>
    </location>
</feature>
<accession>A0ABN9SIP1</accession>
<gene>
    <name evidence="2" type="ORF">PCOR1329_LOCUS29874</name>
</gene>
<name>A0ABN9SIP1_9DINO</name>
<evidence type="ECO:0000313" key="2">
    <source>
        <dbReference type="EMBL" id="CAK0831579.1"/>
    </source>
</evidence>
<evidence type="ECO:0000313" key="3">
    <source>
        <dbReference type="Proteomes" id="UP001189429"/>
    </source>
</evidence>
<protein>
    <submittedName>
        <fullName evidence="2">Uncharacterized protein</fullName>
    </submittedName>
</protein>
<proteinExistence type="predicted"/>
<keyword evidence="3" id="KW-1185">Reference proteome</keyword>
<sequence length="216" mass="22404">MFEDLKMFFQGQFRETARQLCGGANKATSPCKAHPTRLAHEDHPTRLSKKKHKTGVGAAAFPVGDVAAVPPVPEDGGQGEVSIEAGGGALAAASTAPGGPASSAAAASASRAPTSRTSLSFEGACNGAEGDRSRPPPPPLSFRLLCEPHLPSGALFFAVSSNCFDAEGVELRHLVLFFKHSGARLILEVLPFVSLADFNLKPPAARVSGPLRTAPR</sequence>